<comment type="caution">
    <text evidence="4">The sequence shown here is derived from an EMBL/GenBank/DDBJ whole genome shotgun (WGS) entry which is preliminary data.</text>
</comment>
<keyword evidence="2" id="KW-0812">Transmembrane</keyword>
<keyword evidence="2" id="KW-1133">Transmembrane helix</keyword>
<feature type="signal peptide" evidence="3">
    <location>
        <begin position="1"/>
        <end position="24"/>
    </location>
</feature>
<evidence type="ECO:0000256" key="1">
    <source>
        <dbReference type="SAM" id="MobiDB-lite"/>
    </source>
</evidence>
<gene>
    <name evidence="4" type="ORF">D9619_000997</name>
</gene>
<dbReference type="Proteomes" id="UP000567179">
    <property type="component" value="Unassembled WGS sequence"/>
</dbReference>
<evidence type="ECO:0000313" key="4">
    <source>
        <dbReference type="EMBL" id="KAF5321310.1"/>
    </source>
</evidence>
<reference evidence="4 5" key="1">
    <citation type="journal article" date="2020" name="ISME J.">
        <title>Uncovering the hidden diversity of litter-decomposition mechanisms in mushroom-forming fungi.</title>
        <authorList>
            <person name="Floudas D."/>
            <person name="Bentzer J."/>
            <person name="Ahren D."/>
            <person name="Johansson T."/>
            <person name="Persson P."/>
            <person name="Tunlid A."/>
        </authorList>
    </citation>
    <scope>NUCLEOTIDE SEQUENCE [LARGE SCALE GENOMIC DNA]</scope>
    <source>
        <strain evidence="4 5">CBS 101986</strain>
    </source>
</reference>
<proteinExistence type="predicted"/>
<evidence type="ECO:0000256" key="2">
    <source>
        <dbReference type="SAM" id="Phobius"/>
    </source>
</evidence>
<feature type="compositionally biased region" description="Basic residues" evidence="1">
    <location>
        <begin position="226"/>
        <end position="235"/>
    </location>
</feature>
<sequence>MAFTTTLWSWIFIFQLMLARPGFAAPIKHNYEVLVRRAASRVFIRDEFSVSATKSAIALAVSISASVLLFACLLGLAIVFRRSRQRKTAESEGGAPSQHLPWWIHESKAEKADLWWASPKLSPTNSQASLGRAQDPRPVSAEYAHLQIPALVLNGKPLKSTPTRPRIAITRSVGAPRSPAGRRRNWVRHPFLPPKTPVEVLFAVNSKSRTSPPHRRPAPPAPLKLRDHRPRKTNKVQRLAVSPFPINSKP</sequence>
<dbReference type="AlphaFoldDB" id="A0A8H5F2C1"/>
<keyword evidence="5" id="KW-1185">Reference proteome</keyword>
<keyword evidence="3" id="KW-0732">Signal</keyword>
<dbReference type="OrthoDB" id="2962799at2759"/>
<evidence type="ECO:0000313" key="5">
    <source>
        <dbReference type="Proteomes" id="UP000567179"/>
    </source>
</evidence>
<protein>
    <submittedName>
        <fullName evidence="4">Uncharacterized protein</fullName>
    </submittedName>
</protein>
<feature type="transmembrane region" description="Helical" evidence="2">
    <location>
        <begin position="56"/>
        <end position="80"/>
    </location>
</feature>
<evidence type="ECO:0000256" key="3">
    <source>
        <dbReference type="SAM" id="SignalP"/>
    </source>
</evidence>
<organism evidence="4 5">
    <name type="scientific">Psilocybe cf. subviscida</name>
    <dbReference type="NCBI Taxonomy" id="2480587"/>
    <lineage>
        <taxon>Eukaryota</taxon>
        <taxon>Fungi</taxon>
        <taxon>Dikarya</taxon>
        <taxon>Basidiomycota</taxon>
        <taxon>Agaricomycotina</taxon>
        <taxon>Agaricomycetes</taxon>
        <taxon>Agaricomycetidae</taxon>
        <taxon>Agaricales</taxon>
        <taxon>Agaricineae</taxon>
        <taxon>Strophariaceae</taxon>
        <taxon>Psilocybe</taxon>
    </lineage>
</organism>
<feature type="region of interest" description="Disordered" evidence="1">
    <location>
        <begin position="205"/>
        <end position="250"/>
    </location>
</feature>
<accession>A0A8H5F2C1</accession>
<feature type="chain" id="PRO_5034316370" evidence="3">
    <location>
        <begin position="25"/>
        <end position="250"/>
    </location>
</feature>
<name>A0A8H5F2C1_9AGAR</name>
<dbReference type="EMBL" id="JAACJJ010000028">
    <property type="protein sequence ID" value="KAF5321310.1"/>
    <property type="molecule type" value="Genomic_DNA"/>
</dbReference>
<keyword evidence="2" id="KW-0472">Membrane</keyword>